<dbReference type="Pfam" id="PF07646">
    <property type="entry name" value="Kelch_2"/>
    <property type="match status" value="1"/>
</dbReference>
<name>S9PGQ6_CYSF2</name>
<dbReference type="InterPro" id="IPR015915">
    <property type="entry name" value="Kelch-typ_b-propeller"/>
</dbReference>
<proteinExistence type="predicted"/>
<evidence type="ECO:0000256" key="1">
    <source>
        <dbReference type="ARBA" id="ARBA00022441"/>
    </source>
</evidence>
<reference evidence="3" key="1">
    <citation type="submission" date="2013-05" db="EMBL/GenBank/DDBJ databases">
        <title>Genome assembly of Cystobacter fuscus DSM 2262.</title>
        <authorList>
            <person name="Sharma G."/>
            <person name="Khatri I."/>
            <person name="Kaur C."/>
            <person name="Mayilraj S."/>
            <person name="Subramanian S."/>
        </authorList>
    </citation>
    <scope>NUCLEOTIDE SEQUENCE [LARGE SCALE GENOMIC DNA]</scope>
    <source>
        <strain evidence="3">DSM 2262</strain>
    </source>
</reference>
<comment type="caution">
    <text evidence="3">The sequence shown here is derived from an EMBL/GenBank/DDBJ whole genome shotgun (WGS) entry which is preliminary data.</text>
</comment>
<keyword evidence="4" id="KW-1185">Reference proteome</keyword>
<dbReference type="AlphaFoldDB" id="S9PGQ6"/>
<dbReference type="EMBL" id="ANAH02000007">
    <property type="protein sequence ID" value="EPX62261.1"/>
    <property type="molecule type" value="Genomic_DNA"/>
</dbReference>
<dbReference type="InterPro" id="IPR006652">
    <property type="entry name" value="Kelch_1"/>
</dbReference>
<protein>
    <submittedName>
        <fullName evidence="3">Uncharacterized protein</fullName>
    </submittedName>
</protein>
<dbReference type="Proteomes" id="UP000011682">
    <property type="component" value="Unassembled WGS sequence"/>
</dbReference>
<dbReference type="InterPro" id="IPR011043">
    <property type="entry name" value="Gal_Oxase/kelch_b-propeller"/>
</dbReference>
<dbReference type="SMART" id="SM00612">
    <property type="entry name" value="Kelch"/>
    <property type="match status" value="3"/>
</dbReference>
<dbReference type="InterPro" id="IPR011498">
    <property type="entry name" value="Kelch_2"/>
</dbReference>
<dbReference type="PANTHER" id="PTHR46344:SF27">
    <property type="entry name" value="KELCH REPEAT SUPERFAMILY PROTEIN"/>
    <property type="match status" value="1"/>
</dbReference>
<gene>
    <name evidence="3" type="ORF">D187_008448</name>
</gene>
<evidence type="ECO:0000256" key="2">
    <source>
        <dbReference type="ARBA" id="ARBA00022737"/>
    </source>
</evidence>
<dbReference type="Gene3D" id="2.120.10.80">
    <property type="entry name" value="Kelch-type beta propeller"/>
    <property type="match status" value="2"/>
</dbReference>
<dbReference type="Pfam" id="PF01344">
    <property type="entry name" value="Kelch_1"/>
    <property type="match status" value="1"/>
</dbReference>
<evidence type="ECO:0000313" key="4">
    <source>
        <dbReference type="Proteomes" id="UP000011682"/>
    </source>
</evidence>
<evidence type="ECO:0000313" key="3">
    <source>
        <dbReference type="EMBL" id="EPX62261.1"/>
    </source>
</evidence>
<sequence length="368" mass="38813">MSHAPAPVFGGRTPHAGLWLEDFSLVATSGGALLAGGGAWHPEGDGFTCRPTDGAAFWEASTRAWHLLPPLPRPRQGHASVGLPDGRVLLVGGRDGTELELRTTLFWEPETRRFHEGPPLLSARAQPFAVSLADGTVLVLGSDFDDDLNRGTRAEVLWPGASAWESAGQTVRLFHPGPVCVSGERVVIAGGRDNGFGFAIIDGQHLAPPLNQMTEIWERGGRSWRMTSPLTCAREEARGVTLSDGRILVVGGWGEGSALATAEVWEPRTGEWSATGSLPVPRSGFALTALPGGGAAVSGGSLNYADPTETVELWDPVRGTWAPGPSLTGPRAGHHLVEVVPGTFLVVGAVRDAQGELSTTWEVWRSGA</sequence>
<keyword evidence="2" id="KW-0677">Repeat</keyword>
<dbReference type="SUPFAM" id="SSF50965">
    <property type="entry name" value="Galactose oxidase, central domain"/>
    <property type="match status" value="1"/>
</dbReference>
<accession>S9PGQ6</accession>
<dbReference type="PANTHER" id="PTHR46344">
    <property type="entry name" value="OS02G0202900 PROTEIN"/>
    <property type="match status" value="1"/>
</dbReference>
<dbReference type="OrthoDB" id="5496957at2"/>
<dbReference type="eggNOG" id="COG3055">
    <property type="taxonomic scope" value="Bacteria"/>
</dbReference>
<keyword evidence="1" id="KW-0880">Kelch repeat</keyword>
<organism evidence="3 4">
    <name type="scientific">Cystobacter fuscus (strain ATCC 25194 / DSM 2262 / NBRC 100088 / M29)</name>
    <dbReference type="NCBI Taxonomy" id="1242864"/>
    <lineage>
        <taxon>Bacteria</taxon>
        <taxon>Pseudomonadati</taxon>
        <taxon>Myxococcota</taxon>
        <taxon>Myxococcia</taxon>
        <taxon>Myxococcales</taxon>
        <taxon>Cystobacterineae</taxon>
        <taxon>Archangiaceae</taxon>
        <taxon>Cystobacter</taxon>
    </lineage>
</organism>